<name>A0A8H4CIS6_COLGL</name>
<dbReference type="GeneID" id="69019166"/>
<evidence type="ECO:0000313" key="9">
    <source>
        <dbReference type="EMBL" id="KAF3804556.1"/>
    </source>
</evidence>
<dbReference type="EMBL" id="WVTB01000049">
    <property type="protein sequence ID" value="KAF3804556.1"/>
    <property type="molecule type" value="Genomic_DNA"/>
</dbReference>
<feature type="transmembrane region" description="Helical" evidence="7">
    <location>
        <begin position="249"/>
        <end position="270"/>
    </location>
</feature>
<feature type="compositionally biased region" description="Low complexity" evidence="6">
    <location>
        <begin position="71"/>
        <end position="80"/>
    </location>
</feature>
<feature type="transmembrane region" description="Helical" evidence="7">
    <location>
        <begin position="445"/>
        <end position="464"/>
    </location>
</feature>
<dbReference type="GO" id="GO:0016020">
    <property type="term" value="C:membrane"/>
    <property type="evidence" value="ECO:0007669"/>
    <property type="project" value="UniProtKB-SubCell"/>
</dbReference>
<dbReference type="PANTHER" id="PTHR22950:SF8">
    <property type="entry name" value="AMINO ACID TRANSPORTER (EUROFUNG)"/>
    <property type="match status" value="1"/>
</dbReference>
<feature type="region of interest" description="Disordered" evidence="6">
    <location>
        <begin position="71"/>
        <end position="109"/>
    </location>
</feature>
<dbReference type="GO" id="GO:0015179">
    <property type="term" value="F:L-amino acid transmembrane transporter activity"/>
    <property type="evidence" value="ECO:0007669"/>
    <property type="project" value="TreeGrafter"/>
</dbReference>
<evidence type="ECO:0000256" key="7">
    <source>
        <dbReference type="SAM" id="Phobius"/>
    </source>
</evidence>
<reference evidence="9" key="1">
    <citation type="journal article" date="2020" name="Phytopathology">
        <title>Genome sequence and comparative analysis of Colletotrichum gloeosporioides isolated from Liriodendron leaves.</title>
        <authorList>
            <person name="Fu F.F."/>
            <person name="Hao Z."/>
            <person name="Wang P."/>
            <person name="Lu Y."/>
            <person name="Xue L.J."/>
            <person name="Wei G."/>
            <person name="Tian Y."/>
            <person name="Baishi H."/>
            <person name="Xu H."/>
            <person name="Shi J."/>
            <person name="Cheng T."/>
            <person name="Wang G."/>
            <person name="Yi Y."/>
            <person name="Chen J."/>
        </authorList>
    </citation>
    <scope>NUCLEOTIDE SEQUENCE</scope>
    <source>
        <strain evidence="9">Lc1</strain>
    </source>
</reference>
<feature type="compositionally biased region" description="Basic and acidic residues" evidence="6">
    <location>
        <begin position="85"/>
        <end position="94"/>
    </location>
</feature>
<evidence type="ECO:0000256" key="2">
    <source>
        <dbReference type="ARBA" id="ARBA00008066"/>
    </source>
</evidence>
<dbReference type="Pfam" id="PF01490">
    <property type="entry name" value="Aa_trans"/>
    <property type="match status" value="1"/>
</dbReference>
<dbReference type="RefSeq" id="XP_045263715.1">
    <property type="nucleotide sequence ID" value="XM_045411931.1"/>
</dbReference>
<evidence type="ECO:0000256" key="1">
    <source>
        <dbReference type="ARBA" id="ARBA00004141"/>
    </source>
</evidence>
<evidence type="ECO:0000313" key="10">
    <source>
        <dbReference type="Proteomes" id="UP000613401"/>
    </source>
</evidence>
<evidence type="ECO:0000256" key="6">
    <source>
        <dbReference type="SAM" id="MobiDB-lite"/>
    </source>
</evidence>
<feature type="transmembrane region" description="Helical" evidence="7">
    <location>
        <begin position="361"/>
        <end position="384"/>
    </location>
</feature>
<feature type="domain" description="Amino acid transporter transmembrane" evidence="8">
    <location>
        <begin position="137"/>
        <end position="534"/>
    </location>
</feature>
<feature type="transmembrane region" description="Helical" evidence="7">
    <location>
        <begin position="323"/>
        <end position="349"/>
    </location>
</feature>
<sequence>MRLTTTSPVKDPADSKRQTVRVELTARVLAPPVVLPSRLSSSLDFPLESSPRQTFQSVGSDYNGSIPPTMTDAITTATATGPNSKDTKNDKVDAEQVQPRNPWPEMNDQTMLGETSDELNNDRLKKIAAEGSAHFHRLGWKRLAIVTIVEAVALGALSLPSAYHTLGMFPGVFLTITLGMISIFTSYLVGQVKLAHPYIANYADAGRLLFGRFGRIGYELFGAALVLELVMVVGSHALTGSIALVDINGGHVCSIVFSAVSAIILLILAIPPSFTEVAILGYIDFVSILAAIGITVIATGIQASNSAGGLSGVEWSAWPKEGISFSEAFVAVSNIIFAFSFAIGQFSFMDEMHTPTDYMKSIWASGFIQIGIYTLTGALCYAFIGPSVQSPALLSAGPLISKIAFGVAIPVIFISGSINSTVALRYLHGRMYKNSHLRYINTPMGWASWIILVVIFTIIAWVIAEAIPIFSDLLSLASALFVSGFSFYIPAIMWFALLCKGKWYSRENILISAGSILAFIIGAVTLVAGTYSTIVDIIDETTTGSAHKPFACRSS</sequence>
<feature type="transmembrane region" description="Helical" evidence="7">
    <location>
        <begin position="216"/>
        <end position="237"/>
    </location>
</feature>
<keyword evidence="5 7" id="KW-0472">Membrane</keyword>
<feature type="transmembrane region" description="Helical" evidence="7">
    <location>
        <begin position="476"/>
        <end position="497"/>
    </location>
</feature>
<reference evidence="9" key="2">
    <citation type="submission" date="2020-03" db="EMBL/GenBank/DDBJ databases">
        <authorList>
            <person name="Fu F.-F."/>
            <person name="Chen J."/>
        </authorList>
    </citation>
    <scope>NUCLEOTIDE SEQUENCE</scope>
    <source>
        <strain evidence="9">Lc1</strain>
    </source>
</reference>
<feature type="transmembrane region" description="Helical" evidence="7">
    <location>
        <begin position="404"/>
        <end position="424"/>
    </location>
</feature>
<evidence type="ECO:0000256" key="4">
    <source>
        <dbReference type="ARBA" id="ARBA00022989"/>
    </source>
</evidence>
<proteinExistence type="inferred from homology"/>
<evidence type="ECO:0000259" key="8">
    <source>
        <dbReference type="Pfam" id="PF01490"/>
    </source>
</evidence>
<comment type="caution">
    <text evidence="9">The sequence shown here is derived from an EMBL/GenBank/DDBJ whole genome shotgun (WGS) entry which is preliminary data.</text>
</comment>
<gene>
    <name evidence="9" type="ORF">GCG54_00012043</name>
</gene>
<organism evidence="9 10">
    <name type="scientific">Colletotrichum gloeosporioides</name>
    <name type="common">Anthracnose fungus</name>
    <name type="synonym">Glomerella cingulata</name>
    <dbReference type="NCBI Taxonomy" id="474922"/>
    <lineage>
        <taxon>Eukaryota</taxon>
        <taxon>Fungi</taxon>
        <taxon>Dikarya</taxon>
        <taxon>Ascomycota</taxon>
        <taxon>Pezizomycotina</taxon>
        <taxon>Sordariomycetes</taxon>
        <taxon>Hypocreomycetidae</taxon>
        <taxon>Glomerellales</taxon>
        <taxon>Glomerellaceae</taxon>
        <taxon>Colletotrichum</taxon>
        <taxon>Colletotrichum gloeosporioides species complex</taxon>
    </lineage>
</organism>
<protein>
    <submittedName>
        <fullName evidence="9">N amino acid transport system protein</fullName>
    </submittedName>
</protein>
<keyword evidence="4 7" id="KW-1133">Transmembrane helix</keyword>
<comment type="similarity">
    <text evidence="2">Belongs to the amino acid/polyamine transporter 2 family.</text>
</comment>
<dbReference type="PANTHER" id="PTHR22950">
    <property type="entry name" value="AMINO ACID TRANSPORTER"/>
    <property type="match status" value="1"/>
</dbReference>
<feature type="transmembrane region" description="Helical" evidence="7">
    <location>
        <begin position="282"/>
        <end position="303"/>
    </location>
</feature>
<feature type="transmembrane region" description="Helical" evidence="7">
    <location>
        <begin position="169"/>
        <end position="189"/>
    </location>
</feature>
<comment type="subcellular location">
    <subcellularLocation>
        <location evidence="1">Membrane</location>
        <topology evidence="1">Multi-pass membrane protein</topology>
    </subcellularLocation>
</comment>
<keyword evidence="3 7" id="KW-0812">Transmembrane</keyword>
<feature type="transmembrane region" description="Helical" evidence="7">
    <location>
        <begin position="509"/>
        <end position="531"/>
    </location>
</feature>
<dbReference type="AlphaFoldDB" id="A0A8H4CIS6"/>
<evidence type="ECO:0000256" key="5">
    <source>
        <dbReference type="ARBA" id="ARBA00023136"/>
    </source>
</evidence>
<dbReference type="Proteomes" id="UP000613401">
    <property type="component" value="Unassembled WGS sequence"/>
</dbReference>
<evidence type="ECO:0000256" key="3">
    <source>
        <dbReference type="ARBA" id="ARBA00022692"/>
    </source>
</evidence>
<feature type="transmembrane region" description="Helical" evidence="7">
    <location>
        <begin position="143"/>
        <end position="163"/>
    </location>
</feature>
<keyword evidence="10" id="KW-1185">Reference proteome</keyword>
<accession>A0A8H4CIS6</accession>
<dbReference type="InterPro" id="IPR013057">
    <property type="entry name" value="AA_transpt_TM"/>
</dbReference>